<organism evidence="1 2">
    <name type="scientific">Aspergillus niger</name>
    <dbReference type="NCBI Taxonomy" id="5061"/>
    <lineage>
        <taxon>Eukaryota</taxon>
        <taxon>Fungi</taxon>
        <taxon>Dikarya</taxon>
        <taxon>Ascomycota</taxon>
        <taxon>Pezizomycotina</taxon>
        <taxon>Eurotiomycetes</taxon>
        <taxon>Eurotiomycetidae</taxon>
        <taxon>Eurotiales</taxon>
        <taxon>Aspergillaceae</taxon>
        <taxon>Aspergillus</taxon>
        <taxon>Aspergillus subgen. Circumdati</taxon>
    </lineage>
</organism>
<dbReference type="VEuPathDB" id="FungiDB:M747DRAFT_160652"/>
<dbReference type="Proteomes" id="UP000068243">
    <property type="component" value="Unassembled WGS sequence"/>
</dbReference>
<dbReference type="EMBL" id="BCMY01000003">
    <property type="protein sequence ID" value="GAQ38101.1"/>
    <property type="molecule type" value="Genomic_DNA"/>
</dbReference>
<dbReference type="OMA" id="YTTIARM"/>
<evidence type="ECO:0000313" key="2">
    <source>
        <dbReference type="Proteomes" id="UP000068243"/>
    </source>
</evidence>
<dbReference type="PaxDb" id="5061-CADANGAP00004246"/>
<dbReference type="AlphaFoldDB" id="A0A100IB87"/>
<dbReference type="OrthoDB" id="2567457at2759"/>
<dbReference type="VEuPathDB" id="FungiDB:ATCC64974_81370"/>
<reference evidence="2" key="1">
    <citation type="journal article" date="2016" name="Genome Announc.">
        <title>Draft genome sequence of Aspergillus niger strain An76.</title>
        <authorList>
            <person name="Gong W."/>
            <person name="Cheng Z."/>
            <person name="Zhang H."/>
            <person name="Liu L."/>
            <person name="Gao P."/>
            <person name="Wang L."/>
        </authorList>
    </citation>
    <scope>NUCLEOTIDE SEQUENCE [LARGE SCALE GENOMIC DNA]</scope>
    <source>
        <strain evidence="2">An76</strain>
    </source>
</reference>
<accession>A0A100IB87</accession>
<dbReference type="Gene3D" id="1.20.1290.10">
    <property type="entry name" value="AhpD-like"/>
    <property type="match status" value="1"/>
</dbReference>
<evidence type="ECO:0008006" key="3">
    <source>
        <dbReference type="Google" id="ProtNLM"/>
    </source>
</evidence>
<proteinExistence type="predicted"/>
<dbReference type="SUPFAM" id="SSF69118">
    <property type="entry name" value="AhpD-like"/>
    <property type="match status" value="1"/>
</dbReference>
<dbReference type="VEuPathDB" id="FungiDB:ASPNIDRAFT2_51160"/>
<name>A0A100IB87_ASPNG</name>
<protein>
    <recommendedName>
        <fullName evidence="3">AhpD-like protein</fullName>
    </recommendedName>
</protein>
<evidence type="ECO:0000313" key="1">
    <source>
        <dbReference type="EMBL" id="GAQ38101.1"/>
    </source>
</evidence>
<sequence>MAAKYPLIEGIDIHNPSPTHEANAAFLRSFPIDRAVFRLYARSPGTFLPIMSVLDSILSGEKRTIQLLDYQLIVLRMTGLINAEYLFGINEPISRLNGLGDDKIEALRKGLSSKELIAMGTWTERQQCILTLVEESIRTYDNNEETILWAKRVMTDDEVVECFVVLGFYTTIARMTKGLRVQKDPVIPHLETAIVDTITKNEKDGVEA</sequence>
<gene>
    <name evidence="1" type="ORF">ABL_02478</name>
</gene>
<dbReference type="PANTHER" id="PTHR34846">
    <property type="entry name" value="4-CARBOXYMUCONOLACTONE DECARBOXYLASE FAMILY PROTEIN (AFU_ORTHOLOGUE AFUA_6G11590)"/>
    <property type="match status" value="1"/>
</dbReference>
<dbReference type="VEuPathDB" id="FungiDB:An04g06280"/>
<dbReference type="PANTHER" id="PTHR34846:SF5">
    <property type="entry name" value="CARBOXYMUCONOLACTONE DECARBOXYLASE-LIKE DOMAIN-CONTAINING PROTEIN"/>
    <property type="match status" value="1"/>
</dbReference>
<comment type="caution">
    <text evidence="1">The sequence shown here is derived from an EMBL/GenBank/DDBJ whole genome shotgun (WGS) entry which is preliminary data.</text>
</comment>
<dbReference type="InterPro" id="IPR029032">
    <property type="entry name" value="AhpD-like"/>
</dbReference>